<protein>
    <recommendedName>
        <fullName evidence="5">Radical SAM core domain-containing protein</fullName>
    </recommendedName>
</protein>
<dbReference type="GO" id="GO:0051536">
    <property type="term" value="F:iron-sulfur cluster binding"/>
    <property type="evidence" value="ECO:0007669"/>
    <property type="project" value="UniProtKB-KW"/>
</dbReference>
<keyword evidence="3" id="KW-0408">Iron</keyword>
<evidence type="ECO:0000256" key="3">
    <source>
        <dbReference type="ARBA" id="ARBA00023004"/>
    </source>
</evidence>
<dbReference type="Gene3D" id="3.20.20.70">
    <property type="entry name" value="Aldolase class I"/>
    <property type="match status" value="1"/>
</dbReference>
<dbReference type="InterPro" id="IPR013785">
    <property type="entry name" value="Aldolase_TIM"/>
</dbReference>
<evidence type="ECO:0000259" key="5">
    <source>
        <dbReference type="PROSITE" id="PS51918"/>
    </source>
</evidence>
<name>A0A2M8DN98_9BACT</name>
<dbReference type="SFLD" id="SFLDG01067">
    <property type="entry name" value="SPASM/twitch_domain_containing"/>
    <property type="match status" value="1"/>
</dbReference>
<dbReference type="GO" id="GO:0046872">
    <property type="term" value="F:metal ion binding"/>
    <property type="evidence" value="ECO:0007669"/>
    <property type="project" value="UniProtKB-KW"/>
</dbReference>
<dbReference type="InterPro" id="IPR007197">
    <property type="entry name" value="rSAM"/>
</dbReference>
<evidence type="ECO:0000256" key="4">
    <source>
        <dbReference type="ARBA" id="ARBA00023014"/>
    </source>
</evidence>
<dbReference type="InterPro" id="IPR050377">
    <property type="entry name" value="Radical_SAM_PqqE_MftC-like"/>
</dbReference>
<feature type="domain" description="Radical SAM core" evidence="5">
    <location>
        <begin position="1"/>
        <end position="219"/>
    </location>
</feature>
<evidence type="ECO:0000256" key="2">
    <source>
        <dbReference type="ARBA" id="ARBA00022723"/>
    </source>
</evidence>
<dbReference type="PANTHER" id="PTHR11228:SF7">
    <property type="entry name" value="PQQA PEPTIDE CYCLASE"/>
    <property type="match status" value="1"/>
</dbReference>
<evidence type="ECO:0000313" key="7">
    <source>
        <dbReference type="Proteomes" id="UP000228875"/>
    </source>
</evidence>
<dbReference type="EMBL" id="PFTB01000020">
    <property type="protein sequence ID" value="PJB99593.1"/>
    <property type="molecule type" value="Genomic_DNA"/>
</dbReference>
<dbReference type="Proteomes" id="UP000228875">
    <property type="component" value="Unassembled WGS sequence"/>
</dbReference>
<gene>
    <name evidence="6" type="ORF">CO077_00895</name>
</gene>
<comment type="caution">
    <text evidence="6">The sequence shown here is derived from an EMBL/GenBank/DDBJ whole genome shotgun (WGS) entry which is preliminary data.</text>
</comment>
<dbReference type="InterPro" id="IPR058240">
    <property type="entry name" value="rSAM_sf"/>
</dbReference>
<sequence length="313" mass="36473">MAKIGYIQVTRDCNQKCIICSNPPNNRGLSFEKAKKEVDELKKKKYDGIILTGGEPTLYPKLPGLIKYCLKKKIFPRIITNGQKIADINYLKILKNAGLQHLHLSIYSYRDNIQAKISQNKNSLKNIRRALDNLKKIGGITVDINTAVSKYNAEHLSKTVLWLISHYPFVKHFVFNILDPFMNRVSENLDTIPKLNDFELELRQALEILEKNGKTFRVERAPLCYLTDYEHCSTETRKIVKNEDRMVFFLDKRGKLIQDDWYYYKKADSCRVCFLNKICAGLYTLGGKYYDEKELYPVFINPQKIIDKILKNQ</sequence>
<dbReference type="PROSITE" id="PS51918">
    <property type="entry name" value="RADICAL_SAM"/>
    <property type="match status" value="1"/>
</dbReference>
<accession>A0A2M8DN98</accession>
<organism evidence="6 7">
    <name type="scientific">Candidatus Nealsonbacteria bacterium CG_4_9_14_0_8_um_filter_35_12</name>
    <dbReference type="NCBI Taxonomy" id="1974692"/>
    <lineage>
        <taxon>Bacteria</taxon>
        <taxon>Candidatus Nealsoniibacteriota</taxon>
    </lineage>
</organism>
<proteinExistence type="predicted"/>
<dbReference type="SMART" id="SM00729">
    <property type="entry name" value="Elp3"/>
    <property type="match status" value="1"/>
</dbReference>
<dbReference type="AlphaFoldDB" id="A0A2M8DN98"/>
<dbReference type="SUPFAM" id="SSF102114">
    <property type="entry name" value="Radical SAM enzymes"/>
    <property type="match status" value="1"/>
</dbReference>
<evidence type="ECO:0000256" key="1">
    <source>
        <dbReference type="ARBA" id="ARBA00022691"/>
    </source>
</evidence>
<dbReference type="SFLD" id="SFLDS00029">
    <property type="entry name" value="Radical_SAM"/>
    <property type="match status" value="1"/>
</dbReference>
<dbReference type="CDD" id="cd01335">
    <property type="entry name" value="Radical_SAM"/>
    <property type="match status" value="1"/>
</dbReference>
<keyword evidence="4" id="KW-0411">Iron-sulfur</keyword>
<dbReference type="GO" id="GO:0003824">
    <property type="term" value="F:catalytic activity"/>
    <property type="evidence" value="ECO:0007669"/>
    <property type="project" value="InterPro"/>
</dbReference>
<dbReference type="InterPro" id="IPR006638">
    <property type="entry name" value="Elp3/MiaA/NifB-like_rSAM"/>
</dbReference>
<keyword evidence="2" id="KW-0479">Metal-binding</keyword>
<reference evidence="7" key="1">
    <citation type="submission" date="2017-09" db="EMBL/GenBank/DDBJ databases">
        <title>Depth-based differentiation of microbial function through sediment-hosted aquifers and enrichment of novel symbionts in the deep terrestrial subsurface.</title>
        <authorList>
            <person name="Probst A.J."/>
            <person name="Ladd B."/>
            <person name="Jarett J.K."/>
            <person name="Geller-Mcgrath D.E."/>
            <person name="Sieber C.M.K."/>
            <person name="Emerson J.B."/>
            <person name="Anantharaman K."/>
            <person name="Thomas B.C."/>
            <person name="Malmstrom R."/>
            <person name="Stieglmeier M."/>
            <person name="Klingl A."/>
            <person name="Woyke T."/>
            <person name="Ryan C.M."/>
            <person name="Banfield J.F."/>
        </authorList>
    </citation>
    <scope>NUCLEOTIDE SEQUENCE [LARGE SCALE GENOMIC DNA]</scope>
</reference>
<keyword evidence="1" id="KW-0949">S-adenosyl-L-methionine</keyword>
<dbReference type="Pfam" id="PF04055">
    <property type="entry name" value="Radical_SAM"/>
    <property type="match status" value="1"/>
</dbReference>
<dbReference type="PANTHER" id="PTHR11228">
    <property type="entry name" value="RADICAL SAM DOMAIN PROTEIN"/>
    <property type="match status" value="1"/>
</dbReference>
<evidence type="ECO:0000313" key="6">
    <source>
        <dbReference type="EMBL" id="PJB99593.1"/>
    </source>
</evidence>